<gene>
    <name evidence="2" type="ORF">D3227_13605</name>
</gene>
<name>A0A3A5L2D8_9HYPH</name>
<keyword evidence="1" id="KW-0812">Transmembrane</keyword>
<evidence type="ECO:0000256" key="1">
    <source>
        <dbReference type="SAM" id="Phobius"/>
    </source>
</evidence>
<dbReference type="EMBL" id="QZWZ01000009">
    <property type="protein sequence ID" value="RJT39238.1"/>
    <property type="molecule type" value="Genomic_DNA"/>
</dbReference>
<dbReference type="AlphaFoldDB" id="A0A3A5L2D8"/>
<evidence type="ECO:0000313" key="3">
    <source>
        <dbReference type="Proteomes" id="UP000272706"/>
    </source>
</evidence>
<reference evidence="2 3" key="1">
    <citation type="submission" date="2018-09" db="EMBL/GenBank/DDBJ databases">
        <title>Mesorhizobium carmichaelinearum sp. nov. isolated from Carmichaelinea spp. root nodules in New Zealand.</title>
        <authorList>
            <person name="De Meyer S.E."/>
        </authorList>
    </citation>
    <scope>NUCLEOTIDE SEQUENCE [LARGE SCALE GENOMIC DNA]</scope>
    <source>
        <strain evidence="2 3">ICMP19557</strain>
    </source>
</reference>
<comment type="caution">
    <text evidence="2">The sequence shown here is derived from an EMBL/GenBank/DDBJ whole genome shotgun (WGS) entry which is preliminary data.</text>
</comment>
<evidence type="ECO:0008006" key="4">
    <source>
        <dbReference type="Google" id="ProtNLM"/>
    </source>
</evidence>
<keyword evidence="3" id="KW-1185">Reference proteome</keyword>
<feature type="transmembrane region" description="Helical" evidence="1">
    <location>
        <begin position="127"/>
        <end position="152"/>
    </location>
</feature>
<accession>A0A3A5L2D8</accession>
<keyword evidence="1" id="KW-1133">Transmembrane helix</keyword>
<feature type="transmembrane region" description="Helical" evidence="1">
    <location>
        <begin position="21"/>
        <end position="44"/>
    </location>
</feature>
<dbReference type="OrthoDB" id="118399at2"/>
<evidence type="ECO:0000313" key="2">
    <source>
        <dbReference type="EMBL" id="RJT39238.1"/>
    </source>
</evidence>
<organism evidence="2 3">
    <name type="scientific">Mesorhizobium waimense</name>
    <dbReference type="NCBI Taxonomy" id="1300307"/>
    <lineage>
        <taxon>Bacteria</taxon>
        <taxon>Pseudomonadati</taxon>
        <taxon>Pseudomonadota</taxon>
        <taxon>Alphaproteobacteria</taxon>
        <taxon>Hyphomicrobiales</taxon>
        <taxon>Phyllobacteriaceae</taxon>
        <taxon>Mesorhizobium</taxon>
    </lineage>
</organism>
<dbReference type="RefSeq" id="WP_120014627.1">
    <property type="nucleotide sequence ID" value="NZ_QZWZ01000009.1"/>
</dbReference>
<sequence length="155" mass="16393">MAEFLAGIEELAFVRGLKASFIAYPIVNALHIMAIGALLTSIMLMDLRICGAFRSLPYAAFVALLRRTALGAFAGALVTGSLLFSVKASTYAAMPIFLAKMALILLAGFNFFAFMRLGRATGSDVPAGGTTAVLAVLSMVLWTSVLFAGRFIGFL</sequence>
<feature type="transmembrane region" description="Helical" evidence="1">
    <location>
        <begin position="92"/>
        <end position="115"/>
    </location>
</feature>
<feature type="transmembrane region" description="Helical" evidence="1">
    <location>
        <begin position="64"/>
        <end position="86"/>
    </location>
</feature>
<protein>
    <recommendedName>
        <fullName evidence="4">DUF2214 domain-containing protein</fullName>
    </recommendedName>
</protein>
<dbReference type="Proteomes" id="UP000272706">
    <property type="component" value="Unassembled WGS sequence"/>
</dbReference>
<proteinExistence type="predicted"/>
<keyword evidence="1" id="KW-0472">Membrane</keyword>